<dbReference type="InterPro" id="IPR007410">
    <property type="entry name" value="LpqE-like"/>
</dbReference>
<dbReference type="InterPro" id="IPR058248">
    <property type="entry name" value="Lxx211020-like"/>
</dbReference>
<reference evidence="2" key="1">
    <citation type="submission" date="2021-06" db="EMBL/GenBank/DDBJ databases">
        <title>Vibrio nov. sp., novel gut bacterium isolated from Yellow Sea oyster.</title>
        <authorList>
            <person name="Muhammad N."/>
            <person name="Nguyen T.H."/>
            <person name="Lee Y.-J."/>
            <person name="Ko J."/>
            <person name="Kim S.-G."/>
        </authorList>
    </citation>
    <scope>NUCLEOTIDE SEQUENCE</scope>
    <source>
        <strain evidence="2">OG9-811</strain>
    </source>
</reference>
<evidence type="ECO:0000256" key="1">
    <source>
        <dbReference type="SAM" id="SignalP"/>
    </source>
</evidence>
<accession>A0A975YMC5</accession>
<gene>
    <name evidence="2" type="ORF">KNV97_04210</name>
</gene>
<dbReference type="Proteomes" id="UP000694232">
    <property type="component" value="Chromosome 2"/>
</dbReference>
<sequence>MIKMCLLAAVLLSPMTLSATTLEVSQAYARATPPNAVTSAVFATISNHDNQDHSIVAALTPAAGKAELHDVITEGDMMKMRQVTSFKLPAGGSLQLKPGSFHIMLFDLPQPLMAGMNIEVELQLENGDHYRFDAPVKKVMAGMHQH</sequence>
<feature type="chain" id="PRO_5038043957" evidence="1">
    <location>
        <begin position="20"/>
        <end position="146"/>
    </location>
</feature>
<keyword evidence="1" id="KW-0732">Signal</keyword>
<keyword evidence="3" id="KW-1185">Reference proteome</keyword>
<name>A0A975YMC5_9VIBR</name>
<evidence type="ECO:0000313" key="3">
    <source>
        <dbReference type="Proteomes" id="UP000694232"/>
    </source>
</evidence>
<dbReference type="KEGG" id="vos:KNV97_04210"/>
<organism evidence="2 3">
    <name type="scientific">Vibrio ostreae</name>
    <dbReference type="NCBI Taxonomy" id="2841925"/>
    <lineage>
        <taxon>Bacteria</taxon>
        <taxon>Pseudomonadati</taxon>
        <taxon>Pseudomonadota</taxon>
        <taxon>Gammaproteobacteria</taxon>
        <taxon>Vibrionales</taxon>
        <taxon>Vibrionaceae</taxon>
        <taxon>Vibrio</taxon>
    </lineage>
</organism>
<dbReference type="AlphaFoldDB" id="A0A975YMC5"/>
<dbReference type="PANTHER" id="PTHR36302:SF1">
    <property type="entry name" value="COPPER CHAPERONE PCU(A)C"/>
    <property type="match status" value="1"/>
</dbReference>
<dbReference type="Pfam" id="PF04314">
    <property type="entry name" value="PCuAC"/>
    <property type="match status" value="1"/>
</dbReference>
<proteinExistence type="predicted"/>
<feature type="signal peptide" evidence="1">
    <location>
        <begin position="1"/>
        <end position="19"/>
    </location>
</feature>
<dbReference type="PANTHER" id="PTHR36302">
    <property type="entry name" value="BLR7088 PROTEIN"/>
    <property type="match status" value="1"/>
</dbReference>
<protein>
    <submittedName>
        <fullName evidence="2">Copper chaperone PCu(A)C</fullName>
    </submittedName>
</protein>
<evidence type="ECO:0000313" key="2">
    <source>
        <dbReference type="EMBL" id="QXO16548.1"/>
    </source>
</evidence>
<dbReference type="EMBL" id="CP076642">
    <property type="protein sequence ID" value="QXO16548.1"/>
    <property type="molecule type" value="Genomic_DNA"/>
</dbReference>